<dbReference type="EMBL" id="BPMS01000028">
    <property type="protein sequence ID" value="GIZ90589.1"/>
    <property type="molecule type" value="Genomic_DNA"/>
</dbReference>
<reference evidence="18 21" key="1">
    <citation type="submission" date="2021-07" db="EMBL/GenBank/DDBJ databases">
        <title>Whole genome sequencing of carbapenem-resistant Pseudomonas spp. isolated in Japan.</title>
        <authorList>
            <person name="Suzuki M."/>
            <person name="Maehana S."/>
            <person name="Kitasato H."/>
        </authorList>
    </citation>
    <scope>NUCLEOTIDE SEQUENCE</scope>
    <source>
        <strain evidence="18">KAM435</strain>
        <strain evidence="19 21">KAM436</strain>
    </source>
</reference>
<dbReference type="GO" id="GO:0005829">
    <property type="term" value="C:cytosol"/>
    <property type="evidence" value="ECO:0007669"/>
    <property type="project" value="TreeGrafter"/>
</dbReference>
<evidence type="ECO:0000256" key="10">
    <source>
        <dbReference type="ARBA" id="ARBA00023235"/>
    </source>
</evidence>
<keyword evidence="8" id="KW-0238">DNA-binding</keyword>
<dbReference type="RefSeq" id="WP_203788686.1">
    <property type="nucleotide sequence ID" value="NZ_AP024354.1"/>
</dbReference>
<dbReference type="InterPro" id="IPR011604">
    <property type="entry name" value="PDDEXK-like_dom_sf"/>
</dbReference>
<evidence type="ECO:0000313" key="20">
    <source>
        <dbReference type="Proteomes" id="UP000887212"/>
    </source>
</evidence>
<name>A0AA37CJX2_AQUAC</name>
<feature type="domain" description="UvrD-like helicase ATP-binding" evidence="16">
    <location>
        <begin position="24"/>
        <end position="501"/>
    </location>
</feature>
<proteinExistence type="predicted"/>
<evidence type="ECO:0000256" key="15">
    <source>
        <dbReference type="PROSITE-ProRule" id="PRU00560"/>
    </source>
</evidence>
<keyword evidence="1" id="KW-0540">Nuclease</keyword>
<dbReference type="SUPFAM" id="SSF52540">
    <property type="entry name" value="P-loop containing nucleoside triphosphate hydrolases"/>
    <property type="match status" value="1"/>
</dbReference>
<keyword evidence="4 15" id="KW-0378">Hydrolase</keyword>
<evidence type="ECO:0000256" key="3">
    <source>
        <dbReference type="ARBA" id="ARBA00022763"/>
    </source>
</evidence>
<dbReference type="GO" id="GO:0004527">
    <property type="term" value="F:exonuclease activity"/>
    <property type="evidence" value="ECO:0007669"/>
    <property type="project" value="UniProtKB-KW"/>
</dbReference>
<dbReference type="PROSITE" id="PS51217">
    <property type="entry name" value="UVRD_HELICASE_CTER"/>
    <property type="match status" value="1"/>
</dbReference>
<evidence type="ECO:0000256" key="11">
    <source>
        <dbReference type="ARBA" id="ARBA00034617"/>
    </source>
</evidence>
<keyword evidence="9" id="KW-0234">DNA repair</keyword>
<keyword evidence="7 15" id="KW-0067">ATP-binding</keyword>
<evidence type="ECO:0000259" key="16">
    <source>
        <dbReference type="PROSITE" id="PS51198"/>
    </source>
</evidence>
<evidence type="ECO:0000259" key="17">
    <source>
        <dbReference type="PROSITE" id="PS51217"/>
    </source>
</evidence>
<evidence type="ECO:0000256" key="5">
    <source>
        <dbReference type="ARBA" id="ARBA00022806"/>
    </source>
</evidence>
<dbReference type="PROSITE" id="PS51198">
    <property type="entry name" value="UVRD_HELICASE_ATP_BIND"/>
    <property type="match status" value="1"/>
</dbReference>
<dbReference type="GO" id="GO:0043138">
    <property type="term" value="F:3'-5' DNA helicase activity"/>
    <property type="evidence" value="ECO:0007669"/>
    <property type="project" value="UniProtKB-EC"/>
</dbReference>
<keyword evidence="2 15" id="KW-0547">Nucleotide-binding</keyword>
<evidence type="ECO:0000256" key="13">
    <source>
        <dbReference type="ARBA" id="ARBA00034923"/>
    </source>
</evidence>
<dbReference type="AlphaFoldDB" id="A0AA37CJX2"/>
<keyword evidence="3" id="KW-0227">DNA damage</keyword>
<evidence type="ECO:0000256" key="2">
    <source>
        <dbReference type="ARBA" id="ARBA00022741"/>
    </source>
</evidence>
<dbReference type="InterPro" id="IPR000212">
    <property type="entry name" value="DNA_helicase_UvrD/REP"/>
</dbReference>
<comment type="caution">
    <text evidence="18">The sequence shown here is derived from an EMBL/GenBank/DDBJ whole genome shotgun (WGS) entry which is preliminary data.</text>
</comment>
<evidence type="ECO:0000256" key="12">
    <source>
        <dbReference type="ARBA" id="ARBA00034808"/>
    </source>
</evidence>
<dbReference type="PANTHER" id="PTHR11070">
    <property type="entry name" value="UVRD / RECB / PCRA DNA HELICASE FAMILY MEMBER"/>
    <property type="match status" value="1"/>
</dbReference>
<dbReference type="Pfam" id="PF00580">
    <property type="entry name" value="UvrD-helicase"/>
    <property type="match status" value="1"/>
</dbReference>
<keyword evidence="6" id="KW-0269">Exonuclease</keyword>
<gene>
    <name evidence="18" type="ORF">KAM435_39160</name>
    <name evidence="19" type="ORF">KAM436_39280</name>
</gene>
<keyword evidence="10" id="KW-0413">Isomerase</keyword>
<dbReference type="Gene3D" id="3.40.50.300">
    <property type="entry name" value="P-loop containing nucleotide triphosphate hydrolases"/>
    <property type="match status" value="3"/>
</dbReference>
<dbReference type="Gene3D" id="3.90.320.10">
    <property type="match status" value="1"/>
</dbReference>
<protein>
    <recommendedName>
        <fullName evidence="12">DNA 3'-5' helicase</fullName>
        <ecNumber evidence="12">5.6.2.4</ecNumber>
    </recommendedName>
    <alternativeName>
        <fullName evidence="13">DNA 3'-5' helicase II</fullName>
    </alternativeName>
</protein>
<evidence type="ECO:0000256" key="8">
    <source>
        <dbReference type="ARBA" id="ARBA00023125"/>
    </source>
</evidence>
<dbReference type="PANTHER" id="PTHR11070:SF2">
    <property type="entry name" value="ATP-DEPENDENT DNA HELICASE SRS2"/>
    <property type="match status" value="1"/>
</dbReference>
<evidence type="ECO:0000313" key="19">
    <source>
        <dbReference type="EMBL" id="GIZ94960.1"/>
    </source>
</evidence>
<comment type="catalytic activity">
    <reaction evidence="11">
        <text>Couples ATP hydrolysis with the unwinding of duplex DNA by translocating in the 3'-5' direction.</text>
        <dbReference type="EC" id="5.6.2.4"/>
    </reaction>
</comment>
<dbReference type="Pfam" id="PF13361">
    <property type="entry name" value="UvrD_C"/>
    <property type="match status" value="2"/>
</dbReference>
<dbReference type="EC" id="5.6.2.4" evidence="12"/>
<evidence type="ECO:0000256" key="7">
    <source>
        <dbReference type="ARBA" id="ARBA00022840"/>
    </source>
</evidence>
<dbReference type="GO" id="GO:0005524">
    <property type="term" value="F:ATP binding"/>
    <property type="evidence" value="ECO:0007669"/>
    <property type="project" value="UniProtKB-UniRule"/>
</dbReference>
<comment type="catalytic activity">
    <reaction evidence="14">
        <text>ATP + H2O = ADP + phosphate + H(+)</text>
        <dbReference type="Rhea" id="RHEA:13065"/>
        <dbReference type="ChEBI" id="CHEBI:15377"/>
        <dbReference type="ChEBI" id="CHEBI:15378"/>
        <dbReference type="ChEBI" id="CHEBI:30616"/>
        <dbReference type="ChEBI" id="CHEBI:43474"/>
        <dbReference type="ChEBI" id="CHEBI:456216"/>
        <dbReference type="EC" id="5.6.2.4"/>
    </reaction>
</comment>
<evidence type="ECO:0000256" key="9">
    <source>
        <dbReference type="ARBA" id="ARBA00023204"/>
    </source>
</evidence>
<evidence type="ECO:0000256" key="6">
    <source>
        <dbReference type="ARBA" id="ARBA00022839"/>
    </source>
</evidence>
<keyword evidence="5 15" id="KW-0347">Helicase</keyword>
<dbReference type="Proteomes" id="UP000887228">
    <property type="component" value="Unassembled WGS sequence"/>
</dbReference>
<evidence type="ECO:0000313" key="21">
    <source>
        <dbReference type="Proteomes" id="UP000887228"/>
    </source>
</evidence>
<dbReference type="EMBL" id="BPMT01000026">
    <property type="protein sequence ID" value="GIZ94960.1"/>
    <property type="molecule type" value="Genomic_DNA"/>
</dbReference>
<evidence type="ECO:0000256" key="4">
    <source>
        <dbReference type="ARBA" id="ARBA00022801"/>
    </source>
</evidence>
<evidence type="ECO:0000256" key="14">
    <source>
        <dbReference type="ARBA" id="ARBA00048988"/>
    </source>
</evidence>
<dbReference type="InterPro" id="IPR014017">
    <property type="entry name" value="DNA_helicase_UvrD-like_C"/>
</dbReference>
<dbReference type="Proteomes" id="UP000887212">
    <property type="component" value="Unassembled WGS sequence"/>
</dbReference>
<organism evidence="18 20">
    <name type="scientific">Aquipseudomonas alcaligenes</name>
    <name type="common">Pseudomonas alcaligenes</name>
    <dbReference type="NCBI Taxonomy" id="43263"/>
    <lineage>
        <taxon>Bacteria</taxon>
        <taxon>Pseudomonadati</taxon>
        <taxon>Pseudomonadota</taxon>
        <taxon>Gammaproteobacteria</taxon>
        <taxon>Pseudomonadales</taxon>
        <taxon>Pseudomonadaceae</taxon>
        <taxon>Aquipseudomonas</taxon>
    </lineage>
</organism>
<feature type="domain" description="UvrD-like helicase C-terminal" evidence="17">
    <location>
        <begin position="496"/>
        <end position="764"/>
    </location>
</feature>
<evidence type="ECO:0000256" key="1">
    <source>
        <dbReference type="ARBA" id="ARBA00022722"/>
    </source>
</evidence>
<sequence>MTAFSPLNTQFHLDPIFAGIASLNPHDGAARALAVDPRRSMVLLAPAGSGKTTTLQLRMLACLTVVERPEEVLAITFTNAAAAEIVERVIGALSLAAIGTAPVKPHEVVQDQLARQVLARDKQLGWNLLLNPGRLRIMTFDSFCASLASKTPIMAGLGGGKTSDDPSLVYRQAILSTLAAVNDPDVPAQLLEALQAVLAFAKNRFEDLVPLFEVLLMKRDQWAGRILSLDIDTMTEAVARSVERTAEEAIAAISAPVITECMRCLETSSGHLEGFEWASSIPQLVPDNAGLTFLRAFSSFMLTKEGGIRSRVDSRQGFPAKHPLTKNMNELLGNIKESGESAVYASALQLLATLPDVSFPARSAEMVRHLTVILRYLLANLTLAFESTNSLDFPEVAQRAIQALGSGDSIGDALLEEDRITHIMVDEFQDTNQAQYDLLKGLIEHWEEDDNRSIFMCGDGFQSIFLFRGADLNLFTSIVEAGSFGPKKIEVNRLVVNFRSLPGVVQWNNETYQEVFKGSAYEFVPSVAMREGEGGMCVHALATGPLGEAEAVVDVARKALADNPDQSVAVLVRGRSHLQHILPAFKAAGIEVRGQDIQPIGETQPVSELIALIRAFWHSADRTAWLSLLRSAFIGLSWADCLTVSRGGRVIRDALRLEAVQSELSTEGQKRVQALLQVIDSIERSARGAELAWAVKSAWIALGGPATVTRGEMDDIETIFRLLNQHTATGALVNPQAFFRAIEKVYASPKAGTVTVMTFHGSKGLEFDVVLIPGLSRTGGRDDTPLFHWRQVEGEFTIAPNLGDLDASSPESRLFSYVSKMVRKDQTQEVARTAYVATTRAREICHLFATVDRLPPVDDEEVRAVKAPAGSLLQCLWSALEDEVNQAEPALPISADHQTGVPSKARLAPGFEVKLPASVFVPAAANDQIPTENELSDELREQEGNDHRAKAIGIVYHWMVEQIGKQGLAGWSVERVKSKSQAVASLLRREGFPAAEIAAGVSRVVDLVCKTITCQYGRWLLQPRASAGYEVQVSSYRDGRWVHRVLDLSFVEEGVYFIPDYKTAECPEGMSVDAFVSNQVARYRLKMLDYARSVKDAGIDLPIRQMLYFPALGRLAEVA</sequence>
<dbReference type="InterPro" id="IPR014016">
    <property type="entry name" value="UvrD-like_ATP-bd"/>
</dbReference>
<dbReference type="Gene3D" id="1.10.486.10">
    <property type="entry name" value="PCRA, domain 4"/>
    <property type="match status" value="1"/>
</dbReference>
<evidence type="ECO:0000313" key="18">
    <source>
        <dbReference type="EMBL" id="GIZ90589.1"/>
    </source>
</evidence>
<dbReference type="GO" id="GO:0003677">
    <property type="term" value="F:DNA binding"/>
    <property type="evidence" value="ECO:0007669"/>
    <property type="project" value="UniProtKB-KW"/>
</dbReference>
<accession>A0AA37CJX2</accession>
<dbReference type="GO" id="GO:0000725">
    <property type="term" value="P:recombinational repair"/>
    <property type="evidence" value="ECO:0007669"/>
    <property type="project" value="TreeGrafter"/>
</dbReference>
<dbReference type="InterPro" id="IPR027417">
    <property type="entry name" value="P-loop_NTPase"/>
</dbReference>
<feature type="binding site" evidence="15">
    <location>
        <begin position="45"/>
        <end position="52"/>
    </location>
    <ligand>
        <name>ATP</name>
        <dbReference type="ChEBI" id="CHEBI:30616"/>
    </ligand>
</feature>